<dbReference type="EMBL" id="SADE01000002">
    <property type="protein sequence ID" value="RVU36812.1"/>
    <property type="molecule type" value="Genomic_DNA"/>
</dbReference>
<evidence type="ECO:0000313" key="2">
    <source>
        <dbReference type="Proteomes" id="UP000287447"/>
    </source>
</evidence>
<dbReference type="Proteomes" id="UP000287447">
    <property type="component" value="Unassembled WGS sequence"/>
</dbReference>
<proteinExistence type="predicted"/>
<accession>A0A3S2Z841</accession>
<evidence type="ECO:0000313" key="1">
    <source>
        <dbReference type="EMBL" id="RVU36812.1"/>
    </source>
</evidence>
<dbReference type="AlphaFoldDB" id="A0A3S2Z841"/>
<gene>
    <name evidence="1" type="ORF">EOI86_16745</name>
</gene>
<name>A0A3S2Z841_9PROT</name>
<dbReference type="RefSeq" id="WP_127766288.1">
    <property type="nucleotide sequence ID" value="NZ_SADE01000002.1"/>
</dbReference>
<protein>
    <submittedName>
        <fullName evidence="1">Usg family protein</fullName>
    </submittedName>
</protein>
<comment type="caution">
    <text evidence="1">The sequence shown here is derived from an EMBL/GenBank/DDBJ whole genome shotgun (WGS) entry which is preliminary data.</text>
</comment>
<dbReference type="Pfam" id="PF06233">
    <property type="entry name" value="Usg"/>
    <property type="match status" value="1"/>
</dbReference>
<dbReference type="InterPro" id="IPR009354">
    <property type="entry name" value="Usg"/>
</dbReference>
<organism evidence="1 2">
    <name type="scientific">Hwanghaeella grinnelliae</name>
    <dbReference type="NCBI Taxonomy" id="2500179"/>
    <lineage>
        <taxon>Bacteria</taxon>
        <taxon>Pseudomonadati</taxon>
        <taxon>Pseudomonadota</taxon>
        <taxon>Alphaproteobacteria</taxon>
        <taxon>Rhodospirillales</taxon>
        <taxon>Rhodospirillaceae</taxon>
        <taxon>Hwanghaeella</taxon>
    </lineage>
</organism>
<sequence length="97" mass="11219">MTTAHTETADRYILARQMAGYRLTTAEILYHMPDHPNLLQTYLWQELDIAPKFPILKKFLDFWDSNLDGKLHSVQVAHKGIVSPTTYRYADGVMSLH</sequence>
<reference evidence="2" key="1">
    <citation type="submission" date="2019-01" db="EMBL/GenBank/DDBJ databases">
        <title>Gri0909 isolated from a small marine red alga.</title>
        <authorList>
            <person name="Kim J."/>
            <person name="Jeong S.E."/>
            <person name="Jeon C.O."/>
        </authorList>
    </citation>
    <scope>NUCLEOTIDE SEQUENCE [LARGE SCALE GENOMIC DNA]</scope>
    <source>
        <strain evidence="2">Gri0909</strain>
    </source>
</reference>
<dbReference type="OrthoDB" id="9811054at2"/>
<keyword evidence="2" id="KW-1185">Reference proteome</keyword>